<dbReference type="InterPro" id="IPR002078">
    <property type="entry name" value="Sigma_54_int"/>
</dbReference>
<dbReference type="NCBIfam" id="TIGR00229">
    <property type="entry name" value="sensory_box"/>
    <property type="match status" value="1"/>
</dbReference>
<dbReference type="OrthoDB" id="5413348at2"/>
<protein>
    <recommendedName>
        <fullName evidence="10">Sigma-54-dependent Fis family transcriptional regulator</fullName>
    </recommendedName>
</protein>
<keyword evidence="1" id="KW-0547">Nucleotide-binding</keyword>
<dbReference type="PANTHER" id="PTHR32071">
    <property type="entry name" value="TRANSCRIPTIONAL REGULATORY PROTEIN"/>
    <property type="match status" value="1"/>
</dbReference>
<dbReference type="SMART" id="SM00382">
    <property type="entry name" value="AAA"/>
    <property type="match status" value="1"/>
</dbReference>
<reference evidence="8 9" key="1">
    <citation type="submission" date="2019-11" db="EMBL/GenBank/DDBJ databases">
        <title>Comparative genomics of hydrocarbon-degrading Desulfosarcina strains.</title>
        <authorList>
            <person name="Watanabe M."/>
            <person name="Kojima H."/>
            <person name="Fukui M."/>
        </authorList>
    </citation>
    <scope>NUCLEOTIDE SEQUENCE [LARGE SCALE GENOMIC DNA]</scope>
    <source>
        <strain evidence="8 9">PL12</strain>
    </source>
</reference>
<evidence type="ECO:0000256" key="4">
    <source>
        <dbReference type="ARBA" id="ARBA00023163"/>
    </source>
</evidence>
<evidence type="ECO:0000259" key="6">
    <source>
        <dbReference type="PROSITE" id="PS50112"/>
    </source>
</evidence>
<keyword evidence="3" id="KW-0805">Transcription regulation</keyword>
<evidence type="ECO:0000313" key="9">
    <source>
        <dbReference type="Proteomes" id="UP000427906"/>
    </source>
</evidence>
<feature type="domain" description="PAC" evidence="7">
    <location>
        <begin position="84"/>
        <end position="136"/>
    </location>
</feature>
<dbReference type="GO" id="GO:0005524">
    <property type="term" value="F:ATP binding"/>
    <property type="evidence" value="ECO:0007669"/>
    <property type="project" value="UniProtKB-KW"/>
</dbReference>
<dbReference type="PROSITE" id="PS50113">
    <property type="entry name" value="PAC"/>
    <property type="match status" value="1"/>
</dbReference>
<name>A0A5K7YT43_9BACT</name>
<dbReference type="SUPFAM" id="SSF55785">
    <property type="entry name" value="PYP-like sensor domain (PAS domain)"/>
    <property type="match status" value="1"/>
</dbReference>
<evidence type="ECO:0008006" key="10">
    <source>
        <dbReference type="Google" id="ProtNLM"/>
    </source>
</evidence>
<accession>A0A5K7YT43</accession>
<evidence type="ECO:0000256" key="1">
    <source>
        <dbReference type="ARBA" id="ARBA00022741"/>
    </source>
</evidence>
<keyword evidence="2" id="KW-0067">ATP-binding</keyword>
<dbReference type="Pfam" id="PF13426">
    <property type="entry name" value="PAS_9"/>
    <property type="match status" value="1"/>
</dbReference>
<evidence type="ECO:0000256" key="2">
    <source>
        <dbReference type="ARBA" id="ARBA00022840"/>
    </source>
</evidence>
<dbReference type="PRINTS" id="PR01590">
    <property type="entry name" value="HTHFIS"/>
</dbReference>
<dbReference type="AlphaFoldDB" id="A0A5K7YT43"/>
<dbReference type="InterPro" id="IPR027417">
    <property type="entry name" value="P-loop_NTPase"/>
</dbReference>
<evidence type="ECO:0000259" key="7">
    <source>
        <dbReference type="PROSITE" id="PS50113"/>
    </source>
</evidence>
<dbReference type="GO" id="GO:0043565">
    <property type="term" value="F:sequence-specific DNA binding"/>
    <property type="evidence" value="ECO:0007669"/>
    <property type="project" value="InterPro"/>
</dbReference>
<dbReference type="Gene3D" id="3.30.450.20">
    <property type="entry name" value="PAS domain"/>
    <property type="match status" value="1"/>
</dbReference>
<dbReference type="InterPro" id="IPR058031">
    <property type="entry name" value="AAA_lid_NorR"/>
</dbReference>
<sequence>MQIKDINRHWERVINTMNEALMIISKAGRILSVNRSFEEMTGYSASEVTGRPCTVLACDACEMAINNRGDGWCKLFDPDQPEMRRCRCTIKKKDGTFLPALKNASVLRDEEGALLGAVETLTDLSELDRLDRKVEILSRQLDDDSGFGGIIGNSDQMKAVFAIIDKAAQSDAPIIIFGESGTGKELVAKAIHDRGKRSAGPYVQLNCAALNESLLESELFGHVKGSFTGAFRDRAGRFEAANGGNLFLDEIGDIPLSIQIKLLRVLETRQFERVGENRPVSVDVRIITATNRNLLELIDQKRFREDLYFRINVIPIHLPPLRKRTDDIPLLVNTFINRLEIRTGKTIRGLTREALNRFMGYRWPGNVREIKSALEYAFTVADKDTIDIDHLPPHLVAPAGPAVSAPEGPVHGAGITERQQLIEALLAAGGNQSQAARLLGINRVTVWNRMRKYGISLKREINRQGG</sequence>
<feature type="domain" description="Sigma-54 factor interaction" evidence="5">
    <location>
        <begin position="150"/>
        <end position="379"/>
    </location>
</feature>
<dbReference type="EMBL" id="AP021874">
    <property type="protein sequence ID" value="BBO70181.1"/>
    <property type="molecule type" value="Genomic_DNA"/>
</dbReference>
<dbReference type="InterPro" id="IPR002197">
    <property type="entry name" value="HTH_Fis"/>
</dbReference>
<dbReference type="Proteomes" id="UP000427906">
    <property type="component" value="Chromosome"/>
</dbReference>
<feature type="domain" description="PAS" evidence="6">
    <location>
        <begin position="6"/>
        <end position="51"/>
    </location>
</feature>
<dbReference type="InterPro" id="IPR035965">
    <property type="entry name" value="PAS-like_dom_sf"/>
</dbReference>
<dbReference type="Pfam" id="PF00158">
    <property type="entry name" value="Sigma54_activat"/>
    <property type="match status" value="1"/>
</dbReference>
<dbReference type="Pfam" id="PF02954">
    <property type="entry name" value="HTH_8"/>
    <property type="match status" value="1"/>
</dbReference>
<dbReference type="GO" id="GO:0006355">
    <property type="term" value="P:regulation of DNA-templated transcription"/>
    <property type="evidence" value="ECO:0007669"/>
    <property type="project" value="InterPro"/>
</dbReference>
<dbReference type="Gene3D" id="1.10.10.60">
    <property type="entry name" value="Homeodomain-like"/>
    <property type="match status" value="1"/>
</dbReference>
<dbReference type="InterPro" id="IPR025662">
    <property type="entry name" value="Sigma_54_int_dom_ATP-bd_1"/>
</dbReference>
<dbReference type="InterPro" id="IPR000014">
    <property type="entry name" value="PAS"/>
</dbReference>
<dbReference type="PROSITE" id="PS50112">
    <property type="entry name" value="PAS"/>
    <property type="match status" value="1"/>
</dbReference>
<proteinExistence type="predicted"/>
<organism evidence="8 9">
    <name type="scientific">Desulfosarcina alkanivorans</name>
    <dbReference type="NCBI Taxonomy" id="571177"/>
    <lineage>
        <taxon>Bacteria</taxon>
        <taxon>Pseudomonadati</taxon>
        <taxon>Thermodesulfobacteriota</taxon>
        <taxon>Desulfobacteria</taxon>
        <taxon>Desulfobacterales</taxon>
        <taxon>Desulfosarcinaceae</taxon>
        <taxon>Desulfosarcina</taxon>
    </lineage>
</organism>
<evidence type="ECO:0000259" key="5">
    <source>
        <dbReference type="PROSITE" id="PS50045"/>
    </source>
</evidence>
<dbReference type="SUPFAM" id="SSF46689">
    <property type="entry name" value="Homeodomain-like"/>
    <property type="match status" value="1"/>
</dbReference>
<dbReference type="Gene3D" id="3.40.50.300">
    <property type="entry name" value="P-loop containing nucleotide triphosphate hydrolases"/>
    <property type="match status" value="1"/>
</dbReference>
<dbReference type="PROSITE" id="PS00675">
    <property type="entry name" value="SIGMA54_INTERACT_1"/>
    <property type="match status" value="1"/>
</dbReference>
<evidence type="ECO:0000313" key="8">
    <source>
        <dbReference type="EMBL" id="BBO70181.1"/>
    </source>
</evidence>
<dbReference type="RefSeq" id="WP_155318147.1">
    <property type="nucleotide sequence ID" value="NZ_AP021874.1"/>
</dbReference>
<keyword evidence="4" id="KW-0804">Transcription</keyword>
<dbReference type="Gene3D" id="1.10.8.60">
    <property type="match status" value="1"/>
</dbReference>
<dbReference type="CDD" id="cd00009">
    <property type="entry name" value="AAA"/>
    <property type="match status" value="1"/>
</dbReference>
<dbReference type="CDD" id="cd00130">
    <property type="entry name" value="PAS"/>
    <property type="match status" value="1"/>
</dbReference>
<dbReference type="InterPro" id="IPR009057">
    <property type="entry name" value="Homeodomain-like_sf"/>
</dbReference>
<dbReference type="KEGG" id="dalk:DSCA_41110"/>
<evidence type="ECO:0000256" key="3">
    <source>
        <dbReference type="ARBA" id="ARBA00023015"/>
    </source>
</evidence>
<dbReference type="SUPFAM" id="SSF52540">
    <property type="entry name" value="P-loop containing nucleoside triphosphate hydrolases"/>
    <property type="match status" value="1"/>
</dbReference>
<gene>
    <name evidence="8" type="ORF">DSCA_41110</name>
</gene>
<keyword evidence="9" id="KW-1185">Reference proteome</keyword>
<dbReference type="PROSITE" id="PS50045">
    <property type="entry name" value="SIGMA54_INTERACT_4"/>
    <property type="match status" value="1"/>
</dbReference>
<dbReference type="FunFam" id="3.40.50.300:FF:000006">
    <property type="entry name" value="DNA-binding transcriptional regulator NtrC"/>
    <property type="match status" value="1"/>
</dbReference>
<dbReference type="InterPro" id="IPR000700">
    <property type="entry name" value="PAS-assoc_C"/>
</dbReference>
<dbReference type="Pfam" id="PF25601">
    <property type="entry name" value="AAA_lid_14"/>
    <property type="match status" value="1"/>
</dbReference>
<dbReference type="InterPro" id="IPR003593">
    <property type="entry name" value="AAA+_ATPase"/>
</dbReference>